<dbReference type="EMBL" id="PDYH01000002">
    <property type="protein sequence ID" value="PHU41579.1"/>
    <property type="molecule type" value="Genomic_DNA"/>
</dbReference>
<accession>A0A2G3EE74</accession>
<keyword evidence="2" id="KW-1185">Reference proteome</keyword>
<evidence type="ECO:0000313" key="2">
    <source>
        <dbReference type="Proteomes" id="UP000224317"/>
    </source>
</evidence>
<proteinExistence type="predicted"/>
<protein>
    <recommendedName>
        <fullName evidence="3">Lipoprotein</fullName>
    </recommendedName>
</protein>
<sequence>MKKKLALMLATITTVAGLFTGCGEKDVHGKYEAKVGFSEMLSDDEIKEMDEFAEYGLDFSNVEIKINLDLTEEGDFTLSYDGKAFKDDLSDTLENSMDGLIDASLEAAGISRDQLTDEMAQMYGYDSAQALFDDFSNQMVPYIEEGLDDLEKEVEEDTVTGTYKVSKDSVVFVVEDGDDTSLKKGTINDDGTISITIEGDDDKSVDVVFELQK</sequence>
<gene>
    <name evidence="1" type="ORF">CSX00_00230</name>
</gene>
<dbReference type="PROSITE" id="PS51257">
    <property type="entry name" value="PROKAR_LIPOPROTEIN"/>
    <property type="match status" value="1"/>
</dbReference>
<dbReference type="RefSeq" id="WP_099412490.1">
    <property type="nucleotide sequence ID" value="NZ_PDYH01000002.1"/>
</dbReference>
<dbReference type="Proteomes" id="UP000224317">
    <property type="component" value="Unassembled WGS sequence"/>
</dbReference>
<evidence type="ECO:0008006" key="3">
    <source>
        <dbReference type="Google" id="ProtNLM"/>
    </source>
</evidence>
<name>A0A2G3EE74_9FIRM</name>
<dbReference type="AlphaFoldDB" id="A0A2G3EE74"/>
<comment type="caution">
    <text evidence="1">The sequence shown here is derived from an EMBL/GenBank/DDBJ whole genome shotgun (WGS) entry which is preliminary data.</text>
</comment>
<evidence type="ECO:0000313" key="1">
    <source>
        <dbReference type="EMBL" id="PHU41579.1"/>
    </source>
</evidence>
<reference evidence="1" key="1">
    <citation type="submission" date="2017-10" db="EMBL/GenBank/DDBJ databases">
        <title>Resolving the taxonomy of Roseburia spp., Eubacterium rectale and Agathobacter spp. through phylogenomic analysis.</title>
        <authorList>
            <person name="Sheridan P.O."/>
            <person name="Walker A.W."/>
            <person name="Duncan S.H."/>
            <person name="Scott K.P."/>
            <person name="Toole P.W.O."/>
            <person name="Luis P."/>
            <person name="Flint H.J."/>
        </authorList>
    </citation>
    <scope>NUCLEOTIDE SEQUENCE [LARGE SCALE GENOMIC DNA]</scope>
    <source>
        <strain evidence="1">JK10</strain>
    </source>
</reference>
<organism evidence="1 2">
    <name type="scientific">Pseudobutyrivibrio ruminis</name>
    <dbReference type="NCBI Taxonomy" id="46206"/>
    <lineage>
        <taxon>Bacteria</taxon>
        <taxon>Bacillati</taxon>
        <taxon>Bacillota</taxon>
        <taxon>Clostridia</taxon>
        <taxon>Lachnospirales</taxon>
        <taxon>Lachnospiraceae</taxon>
        <taxon>Pseudobutyrivibrio</taxon>
    </lineage>
</organism>